<dbReference type="InterPro" id="IPR021109">
    <property type="entry name" value="Peptidase_aspartic_dom_sf"/>
</dbReference>
<evidence type="ECO:0000313" key="3">
    <source>
        <dbReference type="Proteomes" id="UP000570514"/>
    </source>
</evidence>
<dbReference type="Proteomes" id="UP000570514">
    <property type="component" value="Unassembled WGS sequence"/>
</dbReference>
<dbReference type="Gene3D" id="2.40.70.10">
    <property type="entry name" value="Acid Proteases"/>
    <property type="match status" value="1"/>
</dbReference>
<keyword evidence="3" id="KW-1185">Reference proteome</keyword>
<dbReference type="Pfam" id="PF13975">
    <property type="entry name" value="gag-asp_proteas"/>
    <property type="match status" value="1"/>
</dbReference>
<dbReference type="AlphaFoldDB" id="A0A846N2J9"/>
<protein>
    <recommendedName>
        <fullName evidence="4">Aspartyl protease</fullName>
    </recommendedName>
</protein>
<dbReference type="RefSeq" id="WP_167083420.1">
    <property type="nucleotide sequence ID" value="NZ_BAAADC010000001.1"/>
</dbReference>
<gene>
    <name evidence="2" type="ORF">FHS83_002638</name>
</gene>
<comment type="caution">
    <text evidence="2">The sequence shown here is derived from an EMBL/GenBank/DDBJ whole genome shotgun (WGS) entry which is preliminary data.</text>
</comment>
<evidence type="ECO:0000313" key="2">
    <source>
        <dbReference type="EMBL" id="NIK89320.1"/>
    </source>
</evidence>
<organism evidence="2 3">
    <name type="scientific">Rhizomicrobium palustre</name>
    <dbReference type="NCBI Taxonomy" id="189966"/>
    <lineage>
        <taxon>Bacteria</taxon>
        <taxon>Pseudomonadati</taxon>
        <taxon>Pseudomonadota</taxon>
        <taxon>Alphaproteobacteria</taxon>
        <taxon>Micropepsales</taxon>
        <taxon>Micropepsaceae</taxon>
        <taxon>Rhizomicrobium</taxon>
    </lineage>
</organism>
<proteinExistence type="predicted"/>
<feature type="chain" id="PRO_5032328729" description="Aspartyl protease" evidence="1">
    <location>
        <begin position="21"/>
        <end position="317"/>
    </location>
</feature>
<keyword evidence="1" id="KW-0732">Signal</keyword>
<feature type="signal peptide" evidence="1">
    <location>
        <begin position="1"/>
        <end position="20"/>
    </location>
</feature>
<accession>A0A846N2J9</accession>
<name>A0A846N2J9_9PROT</name>
<dbReference type="EMBL" id="JAASRM010000001">
    <property type="protein sequence ID" value="NIK89320.1"/>
    <property type="molecule type" value="Genomic_DNA"/>
</dbReference>
<evidence type="ECO:0000256" key="1">
    <source>
        <dbReference type="SAM" id="SignalP"/>
    </source>
</evidence>
<sequence>MRKIVMAVLALAAATGTASAASDCKPTLTASFPMVHEPSGAVAATVEIDGAPHNMLIDVSSMNSFITQGFADSEKLTKRIINRQVTITTEFGMAKDYAFVRSLKLGHAEGGRMEMIVLPGNFRDPELVGSLGMDILGNFGIEFDFAAAKINLLGGCTDIGGYWAKQYAEVPFETKTLKKPMASFTLDGQPVNVTFSTVDQGSEISFRVAHDKFGLSKDSPGVKTVPASEKPIYLYRFKELAAEGGVKVNNPLMRLKGEPDDARCDGHEHFGHQGGGTVLITCYSFGDVRLGLKALSQLHLYFDFPNKKLALTAADAH</sequence>
<evidence type="ECO:0008006" key="4">
    <source>
        <dbReference type="Google" id="ProtNLM"/>
    </source>
</evidence>
<reference evidence="2 3" key="1">
    <citation type="submission" date="2020-03" db="EMBL/GenBank/DDBJ databases">
        <title>Genomic Encyclopedia of Type Strains, Phase IV (KMG-IV): sequencing the most valuable type-strain genomes for metagenomic binning, comparative biology and taxonomic classification.</title>
        <authorList>
            <person name="Goeker M."/>
        </authorList>
    </citation>
    <scope>NUCLEOTIDE SEQUENCE [LARGE SCALE GENOMIC DNA]</scope>
    <source>
        <strain evidence="2 3">DSM 19867</strain>
    </source>
</reference>